<evidence type="ECO:0000259" key="4">
    <source>
        <dbReference type="PROSITE" id="PS01031"/>
    </source>
</evidence>
<evidence type="ECO:0000256" key="3">
    <source>
        <dbReference type="SAM" id="MobiDB-lite"/>
    </source>
</evidence>
<dbReference type="CDD" id="cd06526">
    <property type="entry name" value="metazoan_ACD"/>
    <property type="match status" value="1"/>
</dbReference>
<comment type="similarity">
    <text evidence="1 2">Belongs to the small heat shock protein (HSP20) family.</text>
</comment>
<dbReference type="Proteomes" id="UP001642540">
    <property type="component" value="Unassembled WGS sequence"/>
</dbReference>
<feature type="domain" description="SHSP" evidence="4">
    <location>
        <begin position="54"/>
        <end position="161"/>
    </location>
</feature>
<name>A0ABP1RBI3_9HEXA</name>
<dbReference type="SUPFAM" id="SSF49764">
    <property type="entry name" value="HSP20-like chaperones"/>
    <property type="match status" value="1"/>
</dbReference>
<organism evidence="5 6">
    <name type="scientific">Orchesella dallaii</name>
    <dbReference type="NCBI Taxonomy" id="48710"/>
    <lineage>
        <taxon>Eukaryota</taxon>
        <taxon>Metazoa</taxon>
        <taxon>Ecdysozoa</taxon>
        <taxon>Arthropoda</taxon>
        <taxon>Hexapoda</taxon>
        <taxon>Collembola</taxon>
        <taxon>Entomobryomorpha</taxon>
        <taxon>Entomobryoidea</taxon>
        <taxon>Orchesellidae</taxon>
        <taxon>Orchesellinae</taxon>
        <taxon>Orchesella</taxon>
    </lineage>
</organism>
<dbReference type="PRINTS" id="PR00299">
    <property type="entry name" value="ACRYSTALLIN"/>
</dbReference>
<evidence type="ECO:0000256" key="1">
    <source>
        <dbReference type="PROSITE-ProRule" id="PRU00285"/>
    </source>
</evidence>
<dbReference type="EMBL" id="CAXLJM020000068">
    <property type="protein sequence ID" value="CAL8123039.1"/>
    <property type="molecule type" value="Genomic_DNA"/>
</dbReference>
<gene>
    <name evidence="5" type="ORF">ODALV1_LOCUS20063</name>
</gene>
<dbReference type="InterPro" id="IPR001436">
    <property type="entry name" value="Alpha-crystallin/sHSP_animal"/>
</dbReference>
<dbReference type="PANTHER" id="PTHR45640">
    <property type="entry name" value="HEAT SHOCK PROTEIN HSP-12.2-RELATED"/>
    <property type="match status" value="1"/>
</dbReference>
<reference evidence="5 6" key="1">
    <citation type="submission" date="2024-08" db="EMBL/GenBank/DDBJ databases">
        <authorList>
            <person name="Cucini C."/>
            <person name="Frati F."/>
        </authorList>
    </citation>
    <scope>NUCLEOTIDE SEQUENCE [LARGE SCALE GENOMIC DNA]</scope>
</reference>
<feature type="region of interest" description="Disordered" evidence="3">
    <location>
        <begin position="169"/>
        <end position="190"/>
    </location>
</feature>
<dbReference type="PANTHER" id="PTHR45640:SF34">
    <property type="entry name" value="PROTEIN LETHAL(2)ESSENTIAL FOR LIFE"/>
    <property type="match status" value="1"/>
</dbReference>
<evidence type="ECO:0000313" key="5">
    <source>
        <dbReference type="EMBL" id="CAL8123039.1"/>
    </source>
</evidence>
<proteinExistence type="inferred from homology"/>
<keyword evidence="6" id="KW-1185">Reference proteome</keyword>
<dbReference type="InterPro" id="IPR008978">
    <property type="entry name" value="HSP20-like_chaperone"/>
</dbReference>
<dbReference type="Pfam" id="PF00011">
    <property type="entry name" value="HSP20"/>
    <property type="match status" value="1"/>
</dbReference>
<evidence type="ECO:0000256" key="2">
    <source>
        <dbReference type="RuleBase" id="RU003616"/>
    </source>
</evidence>
<dbReference type="Gene3D" id="2.60.40.790">
    <property type="match status" value="1"/>
</dbReference>
<evidence type="ECO:0000313" key="6">
    <source>
        <dbReference type="Proteomes" id="UP001642540"/>
    </source>
</evidence>
<dbReference type="PROSITE" id="PS01031">
    <property type="entry name" value="SHSP"/>
    <property type="match status" value="1"/>
</dbReference>
<protein>
    <recommendedName>
        <fullName evidence="4">SHSP domain-containing protein</fullName>
    </recommendedName>
</protein>
<sequence length="190" mass="21566">MSFFVERDPLGLIHPAYRRRQLLSPNWDIDFVRPALETMNTLNQLINLGENQQPRTIQSLASQRADLARDKFEIKMEVQQFAPEELDVKMVNNFIIVEGKHEEKEDEQGYISRHFVRRYQLPPDVKPETVKCNLSSDGVLHIEAPRMIEDKSANPTNIPINFTGKPAVKEAGEQQQANESGAAGVGEKNA</sequence>
<comment type="caution">
    <text evidence="5">The sequence shown here is derived from an EMBL/GenBank/DDBJ whole genome shotgun (WGS) entry which is preliminary data.</text>
</comment>
<dbReference type="InterPro" id="IPR002068">
    <property type="entry name" value="A-crystallin/Hsp20_dom"/>
</dbReference>
<accession>A0ABP1RBI3</accession>